<sequence length="70" mass="7491">MNLAELETSTKATVTAVDAAELLGVDRRTVSRGIADGTIPSIRVGRRVLIPRVRLLHMLTGQPEPAEQAA</sequence>
<dbReference type="Pfam" id="PF12728">
    <property type="entry name" value="HTH_17"/>
    <property type="match status" value="1"/>
</dbReference>
<dbReference type="Proteomes" id="UP000516404">
    <property type="component" value="Chromosome"/>
</dbReference>
<gene>
    <name evidence="2" type="ORF">IDM49_10125</name>
</gene>
<feature type="domain" description="Helix-turn-helix" evidence="1">
    <location>
        <begin position="15"/>
        <end position="62"/>
    </location>
</feature>
<dbReference type="NCBIfam" id="TIGR01764">
    <property type="entry name" value="excise"/>
    <property type="match status" value="1"/>
</dbReference>
<organism evidence="2 3">
    <name type="scientific">Rothia terrae</name>
    <dbReference type="NCBI Taxonomy" id="396015"/>
    <lineage>
        <taxon>Bacteria</taxon>
        <taxon>Bacillati</taxon>
        <taxon>Actinomycetota</taxon>
        <taxon>Actinomycetes</taxon>
        <taxon>Micrococcales</taxon>
        <taxon>Micrococcaceae</taxon>
        <taxon>Rothia</taxon>
    </lineage>
</organism>
<reference evidence="2 3" key="1">
    <citation type="submission" date="2020-09" db="EMBL/GenBank/DDBJ databases">
        <title>Investigation of environmental microbes.</title>
        <authorList>
            <person name="Ou Y."/>
            <person name="Kang Q."/>
        </authorList>
    </citation>
    <scope>NUCLEOTIDE SEQUENCE [LARGE SCALE GENOMIC DNA]</scope>
    <source>
        <strain evidence="2 3">KJZ-14</strain>
    </source>
</reference>
<evidence type="ECO:0000313" key="3">
    <source>
        <dbReference type="Proteomes" id="UP000516404"/>
    </source>
</evidence>
<dbReference type="KEGG" id="rter:IDM49_10125"/>
<protein>
    <submittedName>
        <fullName evidence="2">Helix-turn-helix domain-containing protein</fullName>
    </submittedName>
</protein>
<evidence type="ECO:0000259" key="1">
    <source>
        <dbReference type="Pfam" id="PF12728"/>
    </source>
</evidence>
<dbReference type="EMBL" id="CP061539">
    <property type="protein sequence ID" value="QNV37555.1"/>
    <property type="molecule type" value="Genomic_DNA"/>
</dbReference>
<dbReference type="InterPro" id="IPR010093">
    <property type="entry name" value="SinI_DNA-bd"/>
</dbReference>
<dbReference type="GO" id="GO:0003677">
    <property type="term" value="F:DNA binding"/>
    <property type="evidence" value="ECO:0007669"/>
    <property type="project" value="InterPro"/>
</dbReference>
<accession>A0A7H2BD09</accession>
<keyword evidence="3" id="KW-1185">Reference proteome</keyword>
<dbReference type="AlphaFoldDB" id="A0A7H2BD09"/>
<proteinExistence type="predicted"/>
<dbReference type="GeneID" id="96624594"/>
<dbReference type="RefSeq" id="WP_190724416.1">
    <property type="nucleotide sequence ID" value="NZ_CP061539.1"/>
</dbReference>
<name>A0A7H2BD09_9MICC</name>
<dbReference type="InterPro" id="IPR041657">
    <property type="entry name" value="HTH_17"/>
</dbReference>
<evidence type="ECO:0000313" key="2">
    <source>
        <dbReference type="EMBL" id="QNV37555.1"/>
    </source>
</evidence>